<gene>
    <name evidence="9" type="ORF">CSOJ01_14697</name>
</gene>
<keyword evidence="4 7" id="KW-0812">Transmembrane</keyword>
<feature type="transmembrane region" description="Helical" evidence="7">
    <location>
        <begin position="393"/>
        <end position="410"/>
    </location>
</feature>
<sequence length="518" mass="57309">MSKATTGTARNDVNVNEIAAASEVSRLLAEDTTPWYRKKNLRRLYMFLIPSALGVEITTGFDGSVLNGLQAVDKWQEHFGHPTKAILGLVSASISIGSVLAVPAIPYFNDGCGRKFSVILGSFIVTAGVILQTVAVNLGMLIAARIIIGFGLTIALSGAAQLLTELCYPRERAIMVGIFQVSWYVGSILAAGTTLGTFNWPNQWSWRLPTLFQILPSALQIAFIWFVPESPRWLISKDRHEEALEILVTYHGEGDPDSAFVAAEFSQIRETLRLEKEASTQPWRELFTGKTNVRRVTVAFCVGLFSQWAGNGLVSYYLSLVLSTIGITDRLRQNQINLSLSCWNLATGATAASVGTNYLSRRWQLLIGFGSMCVIFSCWTAASAVFAGDNTNFPAATAVVALIFLYYAFYNLMMPLQYMYVSEVFPFIHRSKGIAIMQLANKGGTGFNQFVNPIGIANLKWRYYLVYVVIIAVETFVIWLIYPETKGVSLEEVAVVMEGDKAHVERVENEKKLLHEDA</sequence>
<feature type="transmembrane region" description="Helical" evidence="7">
    <location>
        <begin position="44"/>
        <end position="66"/>
    </location>
</feature>
<keyword evidence="6 7" id="KW-0472">Membrane</keyword>
<evidence type="ECO:0000256" key="4">
    <source>
        <dbReference type="ARBA" id="ARBA00022692"/>
    </source>
</evidence>
<dbReference type="PANTHER" id="PTHR48022">
    <property type="entry name" value="PLASTIDIC GLUCOSE TRANSPORTER 4"/>
    <property type="match status" value="1"/>
</dbReference>
<protein>
    <submittedName>
        <fullName evidence="9">Major myo-inositol transporter iolT</fullName>
    </submittedName>
</protein>
<feature type="transmembrane region" description="Helical" evidence="7">
    <location>
        <begin position="210"/>
        <end position="227"/>
    </location>
</feature>
<feature type="domain" description="Major facilitator superfamily (MFS) profile" evidence="8">
    <location>
        <begin position="48"/>
        <end position="486"/>
    </location>
</feature>
<proteinExistence type="inferred from homology"/>
<dbReference type="InterPro" id="IPR036259">
    <property type="entry name" value="MFS_trans_sf"/>
</dbReference>
<evidence type="ECO:0000256" key="1">
    <source>
        <dbReference type="ARBA" id="ARBA00004141"/>
    </source>
</evidence>
<comment type="caution">
    <text evidence="9">The sequence shown here is derived from an EMBL/GenBank/DDBJ whole genome shotgun (WGS) entry which is preliminary data.</text>
</comment>
<keyword evidence="3" id="KW-0813">Transport</keyword>
<organism evidence="9 10">
    <name type="scientific">Colletotrichum sojae</name>
    <dbReference type="NCBI Taxonomy" id="2175907"/>
    <lineage>
        <taxon>Eukaryota</taxon>
        <taxon>Fungi</taxon>
        <taxon>Dikarya</taxon>
        <taxon>Ascomycota</taxon>
        <taxon>Pezizomycotina</taxon>
        <taxon>Sordariomycetes</taxon>
        <taxon>Hypocreomycetidae</taxon>
        <taxon>Glomerellales</taxon>
        <taxon>Glomerellaceae</taxon>
        <taxon>Colletotrichum</taxon>
        <taxon>Colletotrichum orchidearum species complex</taxon>
    </lineage>
</organism>
<evidence type="ECO:0000256" key="2">
    <source>
        <dbReference type="ARBA" id="ARBA00010992"/>
    </source>
</evidence>
<dbReference type="GO" id="GO:0016020">
    <property type="term" value="C:membrane"/>
    <property type="evidence" value="ECO:0007669"/>
    <property type="project" value="UniProtKB-SubCell"/>
</dbReference>
<name>A0A8H6MIR4_9PEZI</name>
<evidence type="ECO:0000256" key="7">
    <source>
        <dbReference type="SAM" id="Phobius"/>
    </source>
</evidence>
<feature type="transmembrane region" description="Helical" evidence="7">
    <location>
        <begin position="175"/>
        <end position="198"/>
    </location>
</feature>
<feature type="transmembrane region" description="Helical" evidence="7">
    <location>
        <begin position="142"/>
        <end position="163"/>
    </location>
</feature>
<evidence type="ECO:0000256" key="5">
    <source>
        <dbReference type="ARBA" id="ARBA00022989"/>
    </source>
</evidence>
<dbReference type="PANTHER" id="PTHR48022:SF29">
    <property type="entry name" value="SUGAR TRANSPORTER, PUTATIVE (AFU_ORTHOLOGUE AFUA_6G14500)-RELATED"/>
    <property type="match status" value="1"/>
</dbReference>
<dbReference type="InterPro" id="IPR020846">
    <property type="entry name" value="MFS_dom"/>
</dbReference>
<dbReference type="SUPFAM" id="SSF103473">
    <property type="entry name" value="MFS general substrate transporter"/>
    <property type="match status" value="1"/>
</dbReference>
<feature type="transmembrane region" description="Helical" evidence="7">
    <location>
        <begin position="464"/>
        <end position="482"/>
    </location>
</feature>
<dbReference type="InterPro" id="IPR050360">
    <property type="entry name" value="MFS_Sugar_Transporters"/>
</dbReference>
<evidence type="ECO:0000313" key="9">
    <source>
        <dbReference type="EMBL" id="KAF6789716.1"/>
    </source>
</evidence>
<evidence type="ECO:0000256" key="6">
    <source>
        <dbReference type="ARBA" id="ARBA00023136"/>
    </source>
</evidence>
<feature type="transmembrane region" description="Helical" evidence="7">
    <location>
        <begin position="338"/>
        <end position="359"/>
    </location>
</feature>
<dbReference type="PROSITE" id="PS50850">
    <property type="entry name" value="MFS"/>
    <property type="match status" value="1"/>
</dbReference>
<feature type="transmembrane region" description="Helical" evidence="7">
    <location>
        <begin position="86"/>
        <end position="109"/>
    </location>
</feature>
<evidence type="ECO:0000259" key="8">
    <source>
        <dbReference type="PROSITE" id="PS50850"/>
    </source>
</evidence>
<feature type="transmembrane region" description="Helical" evidence="7">
    <location>
        <begin position="296"/>
        <end position="318"/>
    </location>
</feature>
<keyword evidence="10" id="KW-1185">Reference proteome</keyword>
<dbReference type="FunFam" id="1.20.1250.20:FF:000134">
    <property type="entry name" value="MFS sugar transporter protein"/>
    <property type="match status" value="1"/>
</dbReference>
<dbReference type="AlphaFoldDB" id="A0A8H6MIR4"/>
<dbReference type="Pfam" id="PF00083">
    <property type="entry name" value="Sugar_tr"/>
    <property type="match status" value="1"/>
</dbReference>
<dbReference type="Gene3D" id="1.20.1250.20">
    <property type="entry name" value="MFS general substrate transporter like domains"/>
    <property type="match status" value="1"/>
</dbReference>
<feature type="transmembrane region" description="Helical" evidence="7">
    <location>
        <begin position="116"/>
        <end position="136"/>
    </location>
</feature>
<dbReference type="EMBL" id="WIGN01000520">
    <property type="protein sequence ID" value="KAF6789716.1"/>
    <property type="molecule type" value="Genomic_DNA"/>
</dbReference>
<evidence type="ECO:0000256" key="3">
    <source>
        <dbReference type="ARBA" id="ARBA00022448"/>
    </source>
</evidence>
<evidence type="ECO:0000313" key="10">
    <source>
        <dbReference type="Proteomes" id="UP000652219"/>
    </source>
</evidence>
<comment type="similarity">
    <text evidence="2">Belongs to the major facilitator superfamily. Sugar transporter (TC 2.A.1.1) family.</text>
</comment>
<dbReference type="InterPro" id="IPR005828">
    <property type="entry name" value="MFS_sugar_transport-like"/>
</dbReference>
<keyword evidence="5 7" id="KW-1133">Transmembrane helix</keyword>
<accession>A0A8H6MIR4</accession>
<dbReference type="GO" id="GO:0005351">
    <property type="term" value="F:carbohydrate:proton symporter activity"/>
    <property type="evidence" value="ECO:0007669"/>
    <property type="project" value="TreeGrafter"/>
</dbReference>
<feature type="transmembrane region" description="Helical" evidence="7">
    <location>
        <begin position="366"/>
        <end position="387"/>
    </location>
</feature>
<dbReference type="Proteomes" id="UP000652219">
    <property type="component" value="Unassembled WGS sequence"/>
</dbReference>
<comment type="subcellular location">
    <subcellularLocation>
        <location evidence="1">Membrane</location>
        <topology evidence="1">Multi-pass membrane protein</topology>
    </subcellularLocation>
</comment>
<reference evidence="9 10" key="1">
    <citation type="journal article" date="2020" name="Phytopathology">
        <title>Genome Sequence Resources of Colletotrichum truncatum, C. plurivorum, C. musicola, and C. sojae: Four Species Pathogenic to Soybean (Glycine max).</title>
        <authorList>
            <person name="Rogerio F."/>
            <person name="Boufleur T.R."/>
            <person name="Ciampi-Guillardi M."/>
            <person name="Sukno S.A."/>
            <person name="Thon M.R."/>
            <person name="Massola Junior N.S."/>
            <person name="Baroncelli R."/>
        </authorList>
    </citation>
    <scope>NUCLEOTIDE SEQUENCE [LARGE SCALE GENOMIC DNA]</scope>
    <source>
        <strain evidence="9 10">LFN0009</strain>
    </source>
</reference>